<keyword evidence="1" id="KW-0472">Membrane</keyword>
<evidence type="ECO:0000313" key="3">
    <source>
        <dbReference type="Proteomes" id="UP000829476"/>
    </source>
</evidence>
<keyword evidence="3" id="KW-1185">Reference proteome</keyword>
<protein>
    <submittedName>
        <fullName evidence="2">Uracil phosphoribosyltransferase</fullName>
    </submittedName>
</protein>
<dbReference type="InterPro" id="IPR045922">
    <property type="entry name" value="DUF6341"/>
</dbReference>
<organism evidence="2 3">
    <name type="scientific">Zhouia spongiae</name>
    <dbReference type="NCBI Taxonomy" id="2202721"/>
    <lineage>
        <taxon>Bacteria</taxon>
        <taxon>Pseudomonadati</taxon>
        <taxon>Bacteroidota</taxon>
        <taxon>Flavobacteriia</taxon>
        <taxon>Flavobacteriales</taxon>
        <taxon>Flavobacteriaceae</taxon>
        <taxon>Zhouia</taxon>
    </lineage>
</organism>
<keyword evidence="1" id="KW-1133">Transmembrane helix</keyword>
<dbReference type="RefSeq" id="WP_242938071.1">
    <property type="nucleotide sequence ID" value="NZ_CP094326.1"/>
</dbReference>
<reference evidence="2 3" key="1">
    <citation type="journal article" date="2018" name="Int. J. Syst. Evol. Microbiol.">
        <title>Zhouia spongiae sp. nov., isolated from a marine sponge.</title>
        <authorList>
            <person name="Zhuang L."/>
            <person name="Lin B."/>
            <person name="Qin F."/>
            <person name="Luo L."/>
        </authorList>
    </citation>
    <scope>NUCLEOTIDE SEQUENCE [LARGE SCALE GENOMIC DNA]</scope>
    <source>
        <strain evidence="2 3">HN-Y44</strain>
    </source>
</reference>
<dbReference type="Proteomes" id="UP000829476">
    <property type="component" value="Chromosome"/>
</dbReference>
<dbReference type="Pfam" id="PF19868">
    <property type="entry name" value="DUF6341"/>
    <property type="match status" value="1"/>
</dbReference>
<evidence type="ECO:0000313" key="2">
    <source>
        <dbReference type="EMBL" id="UNY99699.1"/>
    </source>
</evidence>
<feature type="transmembrane region" description="Helical" evidence="1">
    <location>
        <begin position="34"/>
        <end position="52"/>
    </location>
</feature>
<keyword evidence="2" id="KW-0328">Glycosyltransferase</keyword>
<keyword evidence="1" id="KW-0812">Transmembrane</keyword>
<sequence>MRDFFEGIQYLFEDILFVPLNSLRFMHSWWGSNAINWIFIIIGMVALVYWVLQLKKFNDNNEENKDVTAHSYL</sequence>
<keyword evidence="2" id="KW-0808">Transferase</keyword>
<evidence type="ECO:0000256" key="1">
    <source>
        <dbReference type="SAM" id="Phobius"/>
    </source>
</evidence>
<accession>A0ABY3YQ96</accession>
<name>A0ABY3YQ96_9FLAO</name>
<proteinExistence type="predicted"/>
<gene>
    <name evidence="2" type="ORF">MQE36_04970</name>
</gene>
<dbReference type="EMBL" id="CP094326">
    <property type="protein sequence ID" value="UNY99699.1"/>
    <property type="molecule type" value="Genomic_DNA"/>
</dbReference>
<dbReference type="GO" id="GO:0016757">
    <property type="term" value="F:glycosyltransferase activity"/>
    <property type="evidence" value="ECO:0007669"/>
    <property type="project" value="UniProtKB-KW"/>
</dbReference>